<comment type="caution">
    <text evidence="2">The sequence shown here is derived from an EMBL/GenBank/DDBJ whole genome shotgun (WGS) entry which is preliminary data.</text>
</comment>
<organism evidence="2 3">
    <name type="scientific">Noviherbaspirillum denitrificans</name>
    <dbReference type="NCBI Taxonomy" id="1968433"/>
    <lineage>
        <taxon>Bacteria</taxon>
        <taxon>Pseudomonadati</taxon>
        <taxon>Pseudomonadota</taxon>
        <taxon>Betaproteobacteria</taxon>
        <taxon>Burkholderiales</taxon>
        <taxon>Oxalobacteraceae</taxon>
        <taxon>Noviherbaspirillum</taxon>
    </lineage>
</organism>
<feature type="transmembrane region" description="Helical" evidence="1">
    <location>
        <begin position="35"/>
        <end position="53"/>
    </location>
</feature>
<gene>
    <name evidence="2" type="ORF">AYR66_03700</name>
</gene>
<keyword evidence="1" id="KW-1133">Transmembrane helix</keyword>
<proteinExistence type="predicted"/>
<reference evidence="2 3" key="1">
    <citation type="submission" date="2016-02" db="EMBL/GenBank/DDBJ databases">
        <authorList>
            <person name="Wen L."/>
            <person name="He K."/>
            <person name="Yang H."/>
        </authorList>
    </citation>
    <scope>NUCLEOTIDE SEQUENCE [LARGE SCALE GENOMIC DNA]</scope>
    <source>
        <strain evidence="2 3">TSA40</strain>
    </source>
</reference>
<protein>
    <submittedName>
        <fullName evidence="2">Uncharacterized protein</fullName>
    </submittedName>
</protein>
<keyword evidence="1" id="KW-0812">Transmembrane</keyword>
<dbReference type="EMBL" id="LSTO01000002">
    <property type="protein sequence ID" value="OWW18690.1"/>
    <property type="molecule type" value="Genomic_DNA"/>
</dbReference>
<evidence type="ECO:0000313" key="3">
    <source>
        <dbReference type="Proteomes" id="UP000197535"/>
    </source>
</evidence>
<name>A0A254T7R5_9BURK</name>
<accession>A0A254T7R5</accession>
<feature type="transmembrane region" description="Helical" evidence="1">
    <location>
        <begin position="60"/>
        <end position="79"/>
    </location>
</feature>
<evidence type="ECO:0000313" key="2">
    <source>
        <dbReference type="EMBL" id="OWW18690.1"/>
    </source>
</evidence>
<dbReference type="Proteomes" id="UP000197535">
    <property type="component" value="Unassembled WGS sequence"/>
</dbReference>
<dbReference type="AlphaFoldDB" id="A0A254T7R5"/>
<sequence length="83" mass="8517">MHAEACSECGYPVTVGNDVAARRDLAQNADTEYKLVQLLGAVVFAAGIIAAFAESPIAATVALIIGGATYLSGLMGAWWNSGD</sequence>
<evidence type="ECO:0000256" key="1">
    <source>
        <dbReference type="SAM" id="Phobius"/>
    </source>
</evidence>
<keyword evidence="1" id="KW-0472">Membrane</keyword>
<keyword evidence="3" id="KW-1185">Reference proteome</keyword>